<reference evidence="1" key="1">
    <citation type="submission" date="2020-08" db="EMBL/GenBank/DDBJ databases">
        <authorList>
            <person name="Cejkova D."/>
            <person name="Kubasova T."/>
            <person name="Jahodarova E."/>
            <person name="Rychlik I."/>
        </authorList>
    </citation>
    <scope>NUCLEOTIDE SEQUENCE</scope>
    <source>
        <strain evidence="1">An836</strain>
    </source>
</reference>
<sequence length="122" mass="13332">MKMTEDEFAGTVEKALAGIPERFRGVLDNVGVAVAPEPTARELGTLACGGSELLGLYEGVPLPQRTTGYGGVMPDVITIFQGPHERICATRAQMVEQIRRTVIHEIGHYFGFDDDYLHAHGY</sequence>
<reference evidence="1" key="2">
    <citation type="journal article" date="2021" name="Sci. Rep.">
        <title>The distribution of antibiotic resistance genes in chicken gut microbiota commensals.</title>
        <authorList>
            <person name="Juricova H."/>
            <person name="Matiasovicova J."/>
            <person name="Kubasova T."/>
            <person name="Cejkova D."/>
            <person name="Rychlik I."/>
        </authorList>
    </citation>
    <scope>NUCLEOTIDE SEQUENCE</scope>
    <source>
        <strain evidence="1">An836</strain>
    </source>
</reference>
<dbReference type="Pfam" id="PF06262">
    <property type="entry name" value="Zincin_1"/>
    <property type="match status" value="1"/>
</dbReference>
<gene>
    <name evidence="1" type="ORF">H7U32_00795</name>
</gene>
<protein>
    <submittedName>
        <fullName evidence="1">Metallopeptidase family protein</fullName>
    </submittedName>
</protein>
<proteinExistence type="predicted"/>
<keyword evidence="2" id="KW-1185">Reference proteome</keyword>
<evidence type="ECO:0000313" key="2">
    <source>
        <dbReference type="Proteomes" id="UP000718821"/>
    </source>
</evidence>
<dbReference type="EMBL" id="JACLYU010000001">
    <property type="protein sequence ID" value="MBM6698887.1"/>
    <property type="molecule type" value="Genomic_DNA"/>
</dbReference>
<dbReference type="RefSeq" id="WP_204467165.1">
    <property type="nucleotide sequence ID" value="NZ_JACLYU010000001.1"/>
</dbReference>
<organism evidence="1 2">
    <name type="scientific">Bifidobacterium pullorum subsp. saeculare</name>
    <dbReference type="NCBI Taxonomy" id="78257"/>
    <lineage>
        <taxon>Bacteria</taxon>
        <taxon>Bacillati</taxon>
        <taxon>Actinomycetota</taxon>
        <taxon>Actinomycetes</taxon>
        <taxon>Bifidobacteriales</taxon>
        <taxon>Bifidobacteriaceae</taxon>
        <taxon>Bifidobacterium</taxon>
    </lineage>
</organism>
<accession>A0A938WWD3</accession>
<dbReference type="InterPro" id="IPR010428">
    <property type="entry name" value="Zincin_1"/>
</dbReference>
<dbReference type="CDD" id="cd12952">
    <property type="entry name" value="MMP_ACEL2062"/>
    <property type="match status" value="1"/>
</dbReference>
<dbReference type="Gene3D" id="3.30.2010.20">
    <property type="match status" value="1"/>
</dbReference>
<dbReference type="Proteomes" id="UP000718821">
    <property type="component" value="Unassembled WGS sequence"/>
</dbReference>
<dbReference type="AlphaFoldDB" id="A0A938WWD3"/>
<evidence type="ECO:0000313" key="1">
    <source>
        <dbReference type="EMBL" id="MBM6698887.1"/>
    </source>
</evidence>
<comment type="caution">
    <text evidence="1">The sequence shown here is derived from an EMBL/GenBank/DDBJ whole genome shotgun (WGS) entry which is preliminary data.</text>
</comment>
<dbReference type="InterPro" id="IPR038555">
    <property type="entry name" value="Zincin_1_sf"/>
</dbReference>
<name>A0A938WWD3_9BIFI</name>
<dbReference type="SUPFAM" id="SSF55486">
    <property type="entry name" value="Metalloproteases ('zincins'), catalytic domain"/>
    <property type="match status" value="1"/>
</dbReference>